<evidence type="ECO:0000313" key="2">
    <source>
        <dbReference type="Proteomes" id="UP000605986"/>
    </source>
</evidence>
<dbReference type="OrthoDB" id="3945550at2759"/>
<dbReference type="Gene3D" id="3.80.10.10">
    <property type="entry name" value="Ribonuclease Inhibitor"/>
    <property type="match status" value="1"/>
</dbReference>
<dbReference type="InterPro" id="IPR032675">
    <property type="entry name" value="LRR_dom_sf"/>
</dbReference>
<evidence type="ECO:0000313" key="1">
    <source>
        <dbReference type="EMBL" id="KAF4448676.1"/>
    </source>
</evidence>
<dbReference type="AlphaFoldDB" id="A0A8H4KF41"/>
<accession>A0A8H4KF41</accession>
<evidence type="ECO:0008006" key="3">
    <source>
        <dbReference type="Google" id="ProtNLM"/>
    </source>
</evidence>
<gene>
    <name evidence="1" type="ORF">F53441_7930</name>
</gene>
<organism evidence="1 2">
    <name type="scientific">Fusarium austroafricanum</name>
    <dbReference type="NCBI Taxonomy" id="2364996"/>
    <lineage>
        <taxon>Eukaryota</taxon>
        <taxon>Fungi</taxon>
        <taxon>Dikarya</taxon>
        <taxon>Ascomycota</taxon>
        <taxon>Pezizomycotina</taxon>
        <taxon>Sordariomycetes</taxon>
        <taxon>Hypocreomycetidae</taxon>
        <taxon>Hypocreales</taxon>
        <taxon>Nectriaceae</taxon>
        <taxon>Fusarium</taxon>
        <taxon>Fusarium concolor species complex</taxon>
    </lineage>
</organism>
<proteinExistence type="predicted"/>
<protein>
    <recommendedName>
        <fullName evidence="3">F-box domain-containing protein</fullName>
    </recommendedName>
</protein>
<keyword evidence="2" id="KW-1185">Reference proteome</keyword>
<dbReference type="EMBL" id="JAADJG010000324">
    <property type="protein sequence ID" value="KAF4448676.1"/>
    <property type="molecule type" value="Genomic_DNA"/>
</dbReference>
<reference evidence="1" key="1">
    <citation type="submission" date="2020-01" db="EMBL/GenBank/DDBJ databases">
        <title>Identification and distribution of gene clusters putatively required for synthesis of sphingolipid metabolism inhibitors in phylogenetically diverse species of the filamentous fungus Fusarium.</title>
        <authorList>
            <person name="Kim H.-S."/>
            <person name="Busman M."/>
            <person name="Brown D.W."/>
            <person name="Divon H."/>
            <person name="Uhlig S."/>
            <person name="Proctor R.H."/>
        </authorList>
    </citation>
    <scope>NUCLEOTIDE SEQUENCE</scope>
    <source>
        <strain evidence="1">NRRL 53441</strain>
    </source>
</reference>
<dbReference type="Proteomes" id="UP000605986">
    <property type="component" value="Unassembled WGS sequence"/>
</dbReference>
<comment type="caution">
    <text evidence="1">The sequence shown here is derived from an EMBL/GenBank/DDBJ whole genome shotgun (WGS) entry which is preliminary data.</text>
</comment>
<sequence length="445" mass="49869">MIKEMTGLRKVEWAATTITKSIIQSLQSSPHATLDVSITNSTGELISQLPGSTSVVSLSVDITYFEAEECTKITQPLKQVLLSCPNLRKLSLNIAIPSGGCLFNEPPPEYVGIGFSAGERPPPLQHLYISGYPWGKKDHGQDFFRYNCVGYLEESIEEDYWANTFDWSHLTYLEDASFRLANKIVRKLTALEHVVCLGYDPGSYGEYFFNAVPSALKSICVPTLNTIGFDSLEQHASSLRKLYLHQGLTRMDRWREGILSNENLILVCKTFPHLREIGLDLARDGNNRPYTALDILATLSNIQSLEFWFELESTSGTLHRPCLTMNSASELFGYVAKRLSTLRSMYLHSGSPQRPPPCVAQGPCWGSENALSLVCQHAERDDDAARGLSYITCPALSDKLNHKANRIIRGQEKLKNPLKHGVDFRLALEGPIPLDEWMDLRRGRM</sequence>
<dbReference type="SUPFAM" id="SSF52047">
    <property type="entry name" value="RNI-like"/>
    <property type="match status" value="1"/>
</dbReference>
<name>A0A8H4KF41_9HYPO</name>